<sequence>METCRNCGLGIEDNNDLISCFKYKTLSNSQEEKTDCLYFIERIIEDGEPLPPIQHLLLVEQELGKRKMKISINNGLRM</sequence>
<name>A0A1Q8R0S6_9FIRM</name>
<dbReference type="AlphaFoldDB" id="A0A1Q8R0S6"/>
<dbReference type="RefSeq" id="WP_075363786.1">
    <property type="nucleotide sequence ID" value="NZ_MLBF01000004.1"/>
</dbReference>
<dbReference type="Proteomes" id="UP000186102">
    <property type="component" value="Unassembled WGS sequence"/>
</dbReference>
<keyword evidence="2" id="KW-1185">Reference proteome</keyword>
<dbReference type="EMBL" id="MLBF01000004">
    <property type="protein sequence ID" value="OLN33229.1"/>
    <property type="molecule type" value="Genomic_DNA"/>
</dbReference>
<evidence type="ECO:0000313" key="2">
    <source>
        <dbReference type="Proteomes" id="UP000186102"/>
    </source>
</evidence>
<evidence type="ECO:0000313" key="1">
    <source>
        <dbReference type="EMBL" id="OLN33229.1"/>
    </source>
</evidence>
<reference evidence="1 2" key="1">
    <citation type="submission" date="2016-09" db="EMBL/GenBank/DDBJ databases">
        <title>Complete genome of Desulfosporosinus sp. OL.</title>
        <authorList>
            <person name="Mardanov A."/>
            <person name="Beletsky A."/>
            <person name="Panova A."/>
            <person name="Karnachuk O."/>
            <person name="Ravin N."/>
        </authorList>
    </citation>
    <scope>NUCLEOTIDE SEQUENCE [LARGE SCALE GENOMIC DNA]</scope>
    <source>
        <strain evidence="1 2">OL</strain>
    </source>
</reference>
<proteinExistence type="predicted"/>
<comment type="caution">
    <text evidence="1">The sequence shown here is derived from an EMBL/GenBank/DDBJ whole genome shotgun (WGS) entry which is preliminary data.</text>
</comment>
<accession>A0A1Q8R0S6</accession>
<organism evidence="1 2">
    <name type="scientific">Desulfosporosinus metallidurans</name>
    <dbReference type="NCBI Taxonomy" id="1888891"/>
    <lineage>
        <taxon>Bacteria</taxon>
        <taxon>Bacillati</taxon>
        <taxon>Bacillota</taxon>
        <taxon>Clostridia</taxon>
        <taxon>Eubacteriales</taxon>
        <taxon>Desulfitobacteriaceae</taxon>
        <taxon>Desulfosporosinus</taxon>
    </lineage>
</organism>
<gene>
    <name evidence="1" type="ORF">DSOL_0956</name>
</gene>
<dbReference type="OrthoDB" id="1798799at2"/>
<protein>
    <submittedName>
        <fullName evidence="1">Uncharacterized protein</fullName>
    </submittedName>
</protein>